<dbReference type="Gene3D" id="3.20.20.140">
    <property type="entry name" value="Metal-dependent hydrolases"/>
    <property type="match status" value="1"/>
</dbReference>
<name>A0A0A1DH86_NOCSI</name>
<dbReference type="EMBL" id="CP009896">
    <property type="protein sequence ID" value="AIY15957.1"/>
    <property type="molecule type" value="Genomic_DNA"/>
</dbReference>
<organism evidence="1 2">
    <name type="scientific">Nocardioides simplex</name>
    <name type="common">Arthrobacter simplex</name>
    <dbReference type="NCBI Taxonomy" id="2045"/>
    <lineage>
        <taxon>Bacteria</taxon>
        <taxon>Bacillati</taxon>
        <taxon>Actinomycetota</taxon>
        <taxon>Actinomycetes</taxon>
        <taxon>Propionibacteriales</taxon>
        <taxon>Nocardioidaceae</taxon>
        <taxon>Pimelobacter</taxon>
    </lineage>
</organism>
<dbReference type="HOGENOM" id="CLU_031404_4_1_11"/>
<dbReference type="PROSITE" id="PS51365">
    <property type="entry name" value="RENAL_DIPEPTIDASE_2"/>
    <property type="match status" value="1"/>
</dbReference>
<dbReference type="InterPro" id="IPR032466">
    <property type="entry name" value="Metal_Hydrolase"/>
</dbReference>
<accession>A0A0A1DH86</accession>
<dbReference type="Pfam" id="PF01244">
    <property type="entry name" value="Peptidase_M19"/>
    <property type="match status" value="1"/>
</dbReference>
<dbReference type="SUPFAM" id="SSF51556">
    <property type="entry name" value="Metallo-dependent hydrolases"/>
    <property type="match status" value="1"/>
</dbReference>
<evidence type="ECO:0000313" key="1">
    <source>
        <dbReference type="EMBL" id="AIY15957.1"/>
    </source>
</evidence>
<sequence>MPPNDLAFAARERLGYSVEGLDRGSPLQTDIDRLRQGGVGGQFWSVFAPSELPPVDTVQYTLEQIDFVYRLIARYPETFRFARTGDDVRRSWDDGKVASLIGAEGGNSIGGSLAVLRVLARLGLRYMTLTRNYNVDWADSATDEPVHHGLSDFGRDVVREMNRLGVLVDLSHVSADTMRDAISVSQEPVIFSHSSCFSVCAHPRNVPDDVLASLSGNGGVVMVAFVPQFVDADYHAWFDGGGVGTKPRVTVQHVADHVDHAREVAGLEHIGFGSDYDGCDDFPVDMADVVGFAPLLDELATRGWSAPDLAKLMGGNVLRVLDETSAASVGAIG</sequence>
<dbReference type="KEGG" id="psim:KR76_02830"/>
<evidence type="ECO:0000313" key="2">
    <source>
        <dbReference type="Proteomes" id="UP000030300"/>
    </source>
</evidence>
<reference evidence="1 2" key="1">
    <citation type="journal article" date="2015" name="Genome Announc.">
        <title>Complete Genome Sequence of Steroid-Transforming Nocardioides simplex VKM Ac-2033D.</title>
        <authorList>
            <person name="Shtratnikova V.Y."/>
            <person name="Schelkunov M.I."/>
            <person name="Pekov Y.A."/>
            <person name="Fokina V.V."/>
            <person name="Logacheva M.D."/>
            <person name="Sokolov S.L."/>
            <person name="Bragin E.Y."/>
            <person name="Ashapkin V.V."/>
            <person name="Donova M.V."/>
        </authorList>
    </citation>
    <scope>NUCLEOTIDE SEQUENCE [LARGE SCALE GENOMIC DNA]</scope>
    <source>
        <strain evidence="1 2">VKM Ac-2033D</strain>
    </source>
</reference>
<dbReference type="GO" id="GO:0070573">
    <property type="term" value="F:metallodipeptidase activity"/>
    <property type="evidence" value="ECO:0007669"/>
    <property type="project" value="InterPro"/>
</dbReference>
<proteinExistence type="predicted"/>
<gene>
    <name evidence="1" type="ORF">KR76_02830</name>
</gene>
<dbReference type="GO" id="GO:0006508">
    <property type="term" value="P:proteolysis"/>
    <property type="evidence" value="ECO:0007669"/>
    <property type="project" value="InterPro"/>
</dbReference>
<dbReference type="Proteomes" id="UP000030300">
    <property type="component" value="Chromosome"/>
</dbReference>
<protein>
    <submittedName>
        <fullName evidence="1">Putative dipeptidase</fullName>
    </submittedName>
</protein>
<dbReference type="PANTHER" id="PTHR10443">
    <property type="entry name" value="MICROSOMAL DIPEPTIDASE"/>
    <property type="match status" value="1"/>
</dbReference>
<dbReference type="InterPro" id="IPR008257">
    <property type="entry name" value="Pept_M19"/>
</dbReference>
<dbReference type="PANTHER" id="PTHR10443:SF12">
    <property type="entry name" value="DIPEPTIDASE"/>
    <property type="match status" value="1"/>
</dbReference>
<dbReference type="OrthoDB" id="9804920at2"/>
<dbReference type="GeneID" id="96607909"/>
<dbReference type="CDD" id="cd01301">
    <property type="entry name" value="rDP_like"/>
    <property type="match status" value="1"/>
</dbReference>
<dbReference type="AlphaFoldDB" id="A0A0A1DH86"/>
<dbReference type="eggNOG" id="COG2355">
    <property type="taxonomic scope" value="Bacteria"/>
</dbReference>
<keyword evidence="2" id="KW-1185">Reference proteome</keyword>
<dbReference type="RefSeq" id="WP_038676474.1">
    <property type="nucleotide sequence ID" value="NZ_BJMC01000005.1"/>
</dbReference>